<dbReference type="EMBL" id="REGN01001241">
    <property type="protein sequence ID" value="RNA36099.1"/>
    <property type="molecule type" value="Genomic_DNA"/>
</dbReference>
<evidence type="ECO:0000313" key="2">
    <source>
        <dbReference type="Proteomes" id="UP000276133"/>
    </source>
</evidence>
<name>A0A3M7SK44_BRAPC</name>
<protein>
    <submittedName>
        <fullName evidence="1">Uncharacterized protein</fullName>
    </submittedName>
</protein>
<organism evidence="1 2">
    <name type="scientific">Brachionus plicatilis</name>
    <name type="common">Marine rotifer</name>
    <name type="synonym">Brachionus muelleri</name>
    <dbReference type="NCBI Taxonomy" id="10195"/>
    <lineage>
        <taxon>Eukaryota</taxon>
        <taxon>Metazoa</taxon>
        <taxon>Spiralia</taxon>
        <taxon>Gnathifera</taxon>
        <taxon>Rotifera</taxon>
        <taxon>Eurotatoria</taxon>
        <taxon>Monogononta</taxon>
        <taxon>Pseudotrocha</taxon>
        <taxon>Ploima</taxon>
        <taxon>Brachionidae</taxon>
        <taxon>Brachionus</taxon>
    </lineage>
</organism>
<dbReference type="Proteomes" id="UP000276133">
    <property type="component" value="Unassembled WGS sequence"/>
</dbReference>
<evidence type="ECO:0000313" key="1">
    <source>
        <dbReference type="EMBL" id="RNA36099.1"/>
    </source>
</evidence>
<accession>A0A3M7SK44</accession>
<sequence>MDSTKKAIRKAKNKIVLEGKFRVRQLLYFKIQSSIQKKTIIIFSSLDKREMEFENKIILKLNTLITYATEAS</sequence>
<comment type="caution">
    <text evidence="1">The sequence shown here is derived from an EMBL/GenBank/DDBJ whole genome shotgun (WGS) entry which is preliminary data.</text>
</comment>
<reference evidence="1 2" key="1">
    <citation type="journal article" date="2018" name="Sci. Rep.">
        <title>Genomic signatures of local adaptation to the degree of environmental predictability in rotifers.</title>
        <authorList>
            <person name="Franch-Gras L."/>
            <person name="Hahn C."/>
            <person name="Garcia-Roger E.M."/>
            <person name="Carmona M.J."/>
            <person name="Serra M."/>
            <person name="Gomez A."/>
        </authorList>
    </citation>
    <scope>NUCLEOTIDE SEQUENCE [LARGE SCALE GENOMIC DNA]</scope>
    <source>
        <strain evidence="1">HYR1</strain>
    </source>
</reference>
<proteinExistence type="predicted"/>
<gene>
    <name evidence="1" type="ORF">BpHYR1_018142</name>
</gene>
<dbReference type="AlphaFoldDB" id="A0A3M7SK44"/>
<keyword evidence="2" id="KW-1185">Reference proteome</keyword>